<proteinExistence type="predicted"/>
<dbReference type="InterPro" id="IPR050574">
    <property type="entry name" value="HPF/YfiA_ribosome-assoc"/>
</dbReference>
<keyword evidence="2" id="KW-0175">Coiled coil</keyword>
<dbReference type="InterPro" id="IPR003489">
    <property type="entry name" value="RHF/RaiA"/>
</dbReference>
<sequence length="114" mass="12783">MKIILSGKNIKLDEPLKVFVEDKIGGLEKLFGPSASSGQAPLEARVEIGLPSKHHRSGRIYYAEVNLKVGGKLLRATCQHEDLRNAIVDVKNELQSRIKKLKNKKKDLSRKPKK</sequence>
<evidence type="ECO:0000256" key="1">
    <source>
        <dbReference type="ARBA" id="ARBA00022845"/>
    </source>
</evidence>
<dbReference type="Proteomes" id="UP000176834">
    <property type="component" value="Unassembled WGS sequence"/>
</dbReference>
<evidence type="ECO:0000313" key="4">
    <source>
        <dbReference type="Proteomes" id="UP000176834"/>
    </source>
</evidence>
<dbReference type="SUPFAM" id="SSF69754">
    <property type="entry name" value="Ribosome binding protein Y (YfiA homologue)"/>
    <property type="match status" value="1"/>
</dbReference>
<gene>
    <name evidence="3" type="ORF">A3B86_03335</name>
</gene>
<dbReference type="Pfam" id="PF02482">
    <property type="entry name" value="Ribosomal_S30AE"/>
    <property type="match status" value="1"/>
</dbReference>
<dbReference type="NCBIfam" id="TIGR00741">
    <property type="entry name" value="yfiA"/>
    <property type="match status" value="1"/>
</dbReference>
<dbReference type="EMBL" id="MGJN01000012">
    <property type="protein sequence ID" value="OGN06956.1"/>
    <property type="molecule type" value="Genomic_DNA"/>
</dbReference>
<keyword evidence="1" id="KW-0810">Translation regulation</keyword>
<feature type="coiled-coil region" evidence="2">
    <location>
        <begin position="73"/>
        <end position="111"/>
    </location>
</feature>
<dbReference type="InterPro" id="IPR036567">
    <property type="entry name" value="RHF-like"/>
</dbReference>
<reference evidence="3 4" key="1">
    <citation type="journal article" date="2016" name="Nat. Commun.">
        <title>Thousands of microbial genomes shed light on interconnected biogeochemical processes in an aquifer system.</title>
        <authorList>
            <person name="Anantharaman K."/>
            <person name="Brown C.T."/>
            <person name="Hug L.A."/>
            <person name="Sharon I."/>
            <person name="Castelle C.J."/>
            <person name="Probst A.J."/>
            <person name="Thomas B.C."/>
            <person name="Singh A."/>
            <person name="Wilkins M.J."/>
            <person name="Karaoz U."/>
            <person name="Brodie E.L."/>
            <person name="Williams K.H."/>
            <person name="Hubbard S.S."/>
            <person name="Banfield J.F."/>
        </authorList>
    </citation>
    <scope>NUCLEOTIDE SEQUENCE [LARGE SCALE GENOMIC DNA]</scope>
</reference>
<accession>A0A1F8F3Y3</accession>
<dbReference type="PANTHER" id="PTHR33231">
    <property type="entry name" value="30S RIBOSOMAL PROTEIN"/>
    <property type="match status" value="1"/>
</dbReference>
<dbReference type="GO" id="GO:0022627">
    <property type="term" value="C:cytosolic small ribosomal subunit"/>
    <property type="evidence" value="ECO:0007669"/>
    <property type="project" value="TreeGrafter"/>
</dbReference>
<evidence type="ECO:0000313" key="3">
    <source>
        <dbReference type="EMBL" id="OGN06956.1"/>
    </source>
</evidence>
<dbReference type="PANTHER" id="PTHR33231:SF1">
    <property type="entry name" value="30S RIBOSOMAL PROTEIN"/>
    <property type="match status" value="1"/>
</dbReference>
<dbReference type="AlphaFoldDB" id="A0A1F8F3Y3"/>
<name>A0A1F8F3Y3_9BACT</name>
<comment type="caution">
    <text evidence="3">The sequence shown here is derived from an EMBL/GenBank/DDBJ whole genome shotgun (WGS) entry which is preliminary data.</text>
</comment>
<dbReference type="Gene3D" id="3.30.160.100">
    <property type="entry name" value="Ribosome hibernation promotion factor-like"/>
    <property type="match status" value="1"/>
</dbReference>
<dbReference type="GO" id="GO:0045900">
    <property type="term" value="P:negative regulation of translational elongation"/>
    <property type="evidence" value="ECO:0007669"/>
    <property type="project" value="TreeGrafter"/>
</dbReference>
<evidence type="ECO:0000256" key="2">
    <source>
        <dbReference type="SAM" id="Coils"/>
    </source>
</evidence>
<protein>
    <submittedName>
        <fullName evidence="3">Ribosomal subunit interface protein</fullName>
    </submittedName>
</protein>
<dbReference type="GO" id="GO:0043024">
    <property type="term" value="F:ribosomal small subunit binding"/>
    <property type="evidence" value="ECO:0007669"/>
    <property type="project" value="TreeGrafter"/>
</dbReference>
<organism evidence="3 4">
    <name type="scientific">Candidatus Yanofskybacteria bacterium RIFCSPHIGHO2_02_FULL_38_22b</name>
    <dbReference type="NCBI Taxonomy" id="1802673"/>
    <lineage>
        <taxon>Bacteria</taxon>
        <taxon>Candidatus Yanofskyibacteriota</taxon>
    </lineage>
</organism>